<accession>A0A3P6EAJ9</accession>
<reference evidence="1" key="1">
    <citation type="submission" date="2018-11" db="EMBL/GenBank/DDBJ databases">
        <authorList>
            <consortium name="Genoscope - CEA"/>
            <person name="William W."/>
        </authorList>
    </citation>
    <scope>NUCLEOTIDE SEQUENCE</scope>
</reference>
<sequence length="77" mass="9184">MALSLNLLDEKREPTTLRNWSYHQDIAKSYTKRVRTRTFPQGDRVLRRVFENKKNKPARKLVPEWEGPYKVIEVRGA</sequence>
<evidence type="ECO:0000313" key="1">
    <source>
        <dbReference type="EMBL" id="VDD31155.1"/>
    </source>
</evidence>
<dbReference type="EMBL" id="LR031875">
    <property type="protein sequence ID" value="VDD31155.1"/>
    <property type="molecule type" value="Genomic_DNA"/>
</dbReference>
<dbReference type="AlphaFoldDB" id="A0A3P6EAJ9"/>
<name>A0A3P6EAJ9_BRAOL</name>
<organism evidence="1">
    <name type="scientific">Brassica oleracea</name>
    <name type="common">Wild cabbage</name>
    <dbReference type="NCBI Taxonomy" id="3712"/>
    <lineage>
        <taxon>Eukaryota</taxon>
        <taxon>Viridiplantae</taxon>
        <taxon>Streptophyta</taxon>
        <taxon>Embryophyta</taxon>
        <taxon>Tracheophyta</taxon>
        <taxon>Spermatophyta</taxon>
        <taxon>Magnoliopsida</taxon>
        <taxon>eudicotyledons</taxon>
        <taxon>Gunneridae</taxon>
        <taxon>Pentapetalae</taxon>
        <taxon>rosids</taxon>
        <taxon>malvids</taxon>
        <taxon>Brassicales</taxon>
        <taxon>Brassicaceae</taxon>
        <taxon>Brassiceae</taxon>
        <taxon>Brassica</taxon>
    </lineage>
</organism>
<gene>
    <name evidence="1" type="ORF">BOLC9T56478H</name>
</gene>
<protein>
    <submittedName>
        <fullName evidence="1">Uncharacterized protein</fullName>
    </submittedName>
</protein>
<proteinExistence type="predicted"/>